<evidence type="ECO:0000313" key="1">
    <source>
        <dbReference type="EMBL" id="KKK49829.1"/>
    </source>
</evidence>
<proteinExistence type="predicted"/>
<sequence length="63" mass="7413">SNFMVSTNKTTNSVKKRFLSISRYFFVNEIPFGSLDQGSQNPRAYPTNVKWHSIKRGFMKFYN</sequence>
<name>A0A0F8Y6L7_9ZZZZ</name>
<accession>A0A0F8Y6L7</accession>
<dbReference type="EMBL" id="LAZR01068337">
    <property type="protein sequence ID" value="KKK49829.1"/>
    <property type="molecule type" value="Genomic_DNA"/>
</dbReference>
<feature type="non-terminal residue" evidence="1">
    <location>
        <position position="1"/>
    </location>
</feature>
<reference evidence="1" key="1">
    <citation type="journal article" date="2015" name="Nature">
        <title>Complex archaea that bridge the gap between prokaryotes and eukaryotes.</title>
        <authorList>
            <person name="Spang A."/>
            <person name="Saw J.H."/>
            <person name="Jorgensen S.L."/>
            <person name="Zaremba-Niedzwiedzka K."/>
            <person name="Martijn J."/>
            <person name="Lind A.E."/>
            <person name="van Eijk R."/>
            <person name="Schleper C."/>
            <person name="Guy L."/>
            <person name="Ettema T.J."/>
        </authorList>
    </citation>
    <scope>NUCLEOTIDE SEQUENCE</scope>
</reference>
<dbReference type="AlphaFoldDB" id="A0A0F8Y6L7"/>
<gene>
    <name evidence="1" type="ORF">LCGC14_3131100</name>
</gene>
<organism evidence="1">
    <name type="scientific">marine sediment metagenome</name>
    <dbReference type="NCBI Taxonomy" id="412755"/>
    <lineage>
        <taxon>unclassified sequences</taxon>
        <taxon>metagenomes</taxon>
        <taxon>ecological metagenomes</taxon>
    </lineage>
</organism>
<protein>
    <submittedName>
        <fullName evidence="1">Uncharacterized protein</fullName>
    </submittedName>
</protein>
<comment type="caution">
    <text evidence="1">The sequence shown here is derived from an EMBL/GenBank/DDBJ whole genome shotgun (WGS) entry which is preliminary data.</text>
</comment>